<sequence>MPTRCYAIPAPEGTCEVGLRNIRTAENAEDYACTTRNILSFKHQSSFLRISICDYEFYQRHALFLFFC</sequence>
<organism evidence="1 2">
    <name type="scientific">Plasmodium ovale wallikeri</name>
    <dbReference type="NCBI Taxonomy" id="864142"/>
    <lineage>
        <taxon>Eukaryota</taxon>
        <taxon>Sar</taxon>
        <taxon>Alveolata</taxon>
        <taxon>Apicomplexa</taxon>
        <taxon>Aconoidasida</taxon>
        <taxon>Haemosporida</taxon>
        <taxon>Plasmodiidae</taxon>
        <taxon>Plasmodium</taxon>
        <taxon>Plasmodium (Plasmodium)</taxon>
    </lineage>
</organism>
<evidence type="ECO:0000313" key="2">
    <source>
        <dbReference type="Proteomes" id="UP000078550"/>
    </source>
</evidence>
<name>A0A1A8Z3B3_PLAOA</name>
<dbReference type="AlphaFoldDB" id="A0A1A8Z3B3"/>
<dbReference type="EMBL" id="FLRE01000137">
    <property type="protein sequence ID" value="SBT38358.1"/>
    <property type="molecule type" value="Genomic_DNA"/>
</dbReference>
<reference evidence="2" key="1">
    <citation type="submission" date="2016-05" db="EMBL/GenBank/DDBJ databases">
        <authorList>
            <person name="Naeem Raeece"/>
        </authorList>
    </citation>
    <scope>NUCLEOTIDE SEQUENCE [LARGE SCALE GENOMIC DNA]</scope>
</reference>
<dbReference type="Proteomes" id="UP000078550">
    <property type="component" value="Unassembled WGS sequence"/>
</dbReference>
<accession>A0A1A8Z3B3</accession>
<protein>
    <submittedName>
        <fullName evidence="1">Uncharacterized protein</fullName>
    </submittedName>
</protein>
<proteinExistence type="predicted"/>
<evidence type="ECO:0000313" key="1">
    <source>
        <dbReference type="EMBL" id="SBT38358.1"/>
    </source>
</evidence>
<gene>
    <name evidence="1" type="ORF">POVWA2_035600</name>
</gene>